<dbReference type="InterPro" id="IPR006059">
    <property type="entry name" value="SBP"/>
</dbReference>
<dbReference type="PANTHER" id="PTHR30061">
    <property type="entry name" value="MALTOSE-BINDING PERIPLASMIC PROTEIN"/>
    <property type="match status" value="1"/>
</dbReference>
<name>A0A2X3FL34_KLEPN</name>
<evidence type="ECO:0000313" key="6">
    <source>
        <dbReference type="EMBL" id="SQC48971.1"/>
    </source>
</evidence>
<dbReference type="GO" id="GO:0030288">
    <property type="term" value="C:outer membrane-bounded periplasmic space"/>
    <property type="evidence" value="ECO:0007669"/>
    <property type="project" value="UniProtKB-ARBA"/>
</dbReference>
<dbReference type="GO" id="GO:0055052">
    <property type="term" value="C:ATP-binding cassette (ABC) transporter complex, substrate-binding subunit-containing"/>
    <property type="evidence" value="ECO:0007669"/>
    <property type="project" value="TreeGrafter"/>
</dbReference>
<keyword evidence="4" id="KW-0732">Signal</keyword>
<dbReference type="Proteomes" id="UP000251721">
    <property type="component" value="Unassembled WGS sequence"/>
</dbReference>
<evidence type="ECO:0000256" key="4">
    <source>
        <dbReference type="ARBA" id="ARBA00022729"/>
    </source>
</evidence>
<dbReference type="GO" id="GO:0042956">
    <property type="term" value="P:maltodextrin transmembrane transport"/>
    <property type="evidence" value="ECO:0007669"/>
    <property type="project" value="TreeGrafter"/>
</dbReference>
<dbReference type="NCBIfam" id="NF007011">
    <property type="entry name" value="PRK09474.1"/>
    <property type="match status" value="1"/>
</dbReference>
<evidence type="ECO:0000313" key="7">
    <source>
        <dbReference type="Proteomes" id="UP000251721"/>
    </source>
</evidence>
<evidence type="ECO:0000256" key="5">
    <source>
        <dbReference type="RuleBase" id="RU365005"/>
    </source>
</evidence>
<keyword evidence="3 5" id="KW-0762">Sugar transport</keyword>
<dbReference type="Gene3D" id="3.40.190.10">
    <property type="entry name" value="Periplasmic binding protein-like II"/>
    <property type="match status" value="1"/>
</dbReference>
<dbReference type="AlphaFoldDB" id="A0A2X3FL34"/>
<dbReference type="GO" id="GO:0015144">
    <property type="term" value="F:carbohydrate transmembrane transporter activity"/>
    <property type="evidence" value="ECO:0007669"/>
    <property type="project" value="InterPro"/>
</dbReference>
<dbReference type="EMBL" id="UAWQ01000019">
    <property type="protein sequence ID" value="SQC48971.1"/>
    <property type="molecule type" value="Genomic_DNA"/>
</dbReference>
<dbReference type="PRINTS" id="PR00181">
    <property type="entry name" value="MALTOSEBP"/>
</dbReference>
<accession>A0A2X3FL34</accession>
<evidence type="ECO:0000256" key="3">
    <source>
        <dbReference type="ARBA" id="ARBA00022597"/>
    </source>
</evidence>
<comment type="similarity">
    <text evidence="1 5">Belongs to the bacterial solute-binding protein 1 family.</text>
</comment>
<gene>
    <name evidence="6" type="primary">malE_2</name>
    <name evidence="6" type="ORF">NCTC13465_05185</name>
</gene>
<dbReference type="PANTHER" id="PTHR30061:SF50">
    <property type="entry name" value="MALTOSE_MALTODEXTRIN-BINDING PERIPLASMIC PROTEIN"/>
    <property type="match status" value="1"/>
</dbReference>
<sequence length="250" mass="27490">MPNPPKTWEEIPALDKELKAKGKSALMFNLQEPYFTWPLTRCDGGYAFKFENGKYDVKDVGVDSAGAKAGLTFLVDLIKNKHMNADTDYSIAEAAFNKGENRDDHQRSRGPWSNIDKSKVNYGVTLLPTFKGKPSKPFVGVLSAGINAASPNKELAKEFLENYLMTDQGLEAVNNDKPLGAVALKSFQEKLEKDPRIAATMANAQKGEIMPNIPQMSAFWYAVRTAVINAASGRQTVDAALKDAQSRITK</sequence>
<dbReference type="Pfam" id="PF01547">
    <property type="entry name" value="SBP_bac_1"/>
    <property type="match status" value="1"/>
</dbReference>
<proteinExistence type="inferred from homology"/>
<keyword evidence="5" id="KW-0574">Periplasm</keyword>
<protein>
    <recommendedName>
        <fullName evidence="5">Maltodextrin-binding protein</fullName>
    </recommendedName>
</protein>
<comment type="function">
    <text evidence="5">Part of the ABC transporter complex MalEFGK involved in maltose/maltodextrin import. Binds maltose and higher maltodextrins.</text>
</comment>
<dbReference type="InterPro" id="IPR006060">
    <property type="entry name" value="Maltose/Cyclodextrin-bd"/>
</dbReference>
<reference evidence="6 7" key="1">
    <citation type="submission" date="2018-06" db="EMBL/GenBank/DDBJ databases">
        <authorList>
            <consortium name="Pathogen Informatics"/>
            <person name="Doyle S."/>
        </authorList>
    </citation>
    <scope>NUCLEOTIDE SEQUENCE [LARGE SCALE GENOMIC DNA]</scope>
    <source>
        <strain evidence="6 7">NCTC13465</strain>
    </source>
</reference>
<dbReference type="SUPFAM" id="SSF53850">
    <property type="entry name" value="Periplasmic binding protein-like II"/>
    <property type="match status" value="1"/>
</dbReference>
<organism evidence="6 7">
    <name type="scientific">Klebsiella pneumoniae</name>
    <dbReference type="NCBI Taxonomy" id="573"/>
    <lineage>
        <taxon>Bacteria</taxon>
        <taxon>Pseudomonadati</taxon>
        <taxon>Pseudomonadota</taxon>
        <taxon>Gammaproteobacteria</taxon>
        <taxon>Enterobacterales</taxon>
        <taxon>Enterobacteriaceae</taxon>
        <taxon>Klebsiella/Raoultella group</taxon>
        <taxon>Klebsiella</taxon>
        <taxon>Klebsiella pneumoniae complex</taxon>
    </lineage>
</organism>
<dbReference type="GO" id="GO:1901982">
    <property type="term" value="F:maltose binding"/>
    <property type="evidence" value="ECO:0007669"/>
    <property type="project" value="TreeGrafter"/>
</dbReference>
<keyword evidence="2 5" id="KW-0813">Transport</keyword>
<evidence type="ECO:0000256" key="2">
    <source>
        <dbReference type="ARBA" id="ARBA00022448"/>
    </source>
</evidence>
<dbReference type="GO" id="GO:0015768">
    <property type="term" value="P:maltose transport"/>
    <property type="evidence" value="ECO:0007669"/>
    <property type="project" value="TreeGrafter"/>
</dbReference>
<evidence type="ECO:0000256" key="1">
    <source>
        <dbReference type="ARBA" id="ARBA00008520"/>
    </source>
</evidence>
<comment type="subcellular location">
    <subcellularLocation>
        <location evidence="5">Periplasm</location>
    </subcellularLocation>
</comment>